<dbReference type="HOGENOM" id="CLU_069796_0_0_4"/>
<dbReference type="Gene3D" id="2.40.10.120">
    <property type="match status" value="1"/>
</dbReference>
<keyword evidence="1" id="KW-0732">Signal</keyword>
<dbReference type="InterPro" id="IPR011990">
    <property type="entry name" value="TPR-like_helical_dom_sf"/>
</dbReference>
<name>D7DQ04_METV0</name>
<reference evidence="3" key="1">
    <citation type="submission" date="2010-05" db="EMBL/GenBank/DDBJ databases">
        <title>Complete sequence of Methylotenera sp. 301.</title>
        <authorList>
            <person name="Lucas S."/>
            <person name="Copeland A."/>
            <person name="Lapidus A."/>
            <person name="Cheng J.-F."/>
            <person name="Bruce D."/>
            <person name="Goodwin L."/>
            <person name="Pitluck S."/>
            <person name="Clum A."/>
            <person name="Land M."/>
            <person name="Hauser L."/>
            <person name="Kyrpides N."/>
            <person name="Ivanova N."/>
            <person name="Chistoservova L."/>
            <person name="Kalyuzhnaya M."/>
            <person name="Woyke T."/>
        </authorList>
    </citation>
    <scope>NUCLEOTIDE SEQUENCE [LARGE SCALE GENOMIC DNA]</scope>
    <source>
        <strain evidence="3">301</strain>
    </source>
</reference>
<gene>
    <name evidence="2" type="ordered locus">M301_0991</name>
</gene>
<feature type="signal peptide" evidence="1">
    <location>
        <begin position="1"/>
        <end position="19"/>
    </location>
</feature>
<proteinExistence type="predicted"/>
<dbReference type="PANTHER" id="PTHR43019:SF23">
    <property type="entry name" value="PROTEASE DO-LIKE 5, CHLOROPLASTIC"/>
    <property type="match status" value="1"/>
</dbReference>
<evidence type="ECO:0000256" key="1">
    <source>
        <dbReference type="SAM" id="SignalP"/>
    </source>
</evidence>
<dbReference type="GO" id="GO:0006508">
    <property type="term" value="P:proteolysis"/>
    <property type="evidence" value="ECO:0007669"/>
    <property type="project" value="UniProtKB-KW"/>
</dbReference>
<dbReference type="Pfam" id="PF13365">
    <property type="entry name" value="Trypsin_2"/>
    <property type="match status" value="1"/>
</dbReference>
<feature type="chain" id="PRO_5003094641" evidence="1">
    <location>
        <begin position="20"/>
        <end position="337"/>
    </location>
</feature>
<dbReference type="InterPro" id="IPR009003">
    <property type="entry name" value="Peptidase_S1_PA"/>
</dbReference>
<dbReference type="Gene3D" id="1.25.40.10">
    <property type="entry name" value="Tetratricopeptide repeat domain"/>
    <property type="match status" value="1"/>
</dbReference>
<dbReference type="GO" id="GO:0008233">
    <property type="term" value="F:peptidase activity"/>
    <property type="evidence" value="ECO:0007669"/>
    <property type="project" value="UniProtKB-KW"/>
</dbReference>
<protein>
    <submittedName>
        <fullName evidence="2">Trypsin-like protein serine protease</fullName>
    </submittedName>
</protein>
<dbReference type="SUPFAM" id="SSF50494">
    <property type="entry name" value="Trypsin-like serine proteases"/>
    <property type="match status" value="1"/>
</dbReference>
<evidence type="ECO:0000313" key="3">
    <source>
        <dbReference type="Proteomes" id="UP000000383"/>
    </source>
</evidence>
<sequence precursor="true">MRKLLLLAAISANVTIAYAQPNIGEILALSDSLVQVAVELPNGITGNGSGVVVSKEYVATNCHVLANAKGANIIKYHDAYQPIGLKADWKHDLCLLKFDNLPFKVAPMRDSSTLKYEEEIFSLGYPIGNNVPQPSYGSIKGSYPLDDSVVIRTSAAFAMGSSGGALFDQQFNLIGITSFKSPGSHGFFYNLPVEWIKALFDSPDILSLNTNDVPFWALPLEQRPYFMQVVIPYQNKEWVALKKIAQAWTMQEPKSSDAWYFLGLAEEGANQTVSAKEDLNKAQTLNTRHLDALVALSDIAYLQKDLTALETLKVKIDPLDQEQGELISQKINQLKNQ</sequence>
<keyword evidence="2" id="KW-0378">Hydrolase</keyword>
<dbReference type="EMBL" id="CP002056">
    <property type="protein sequence ID" value="ADI29375.1"/>
    <property type="molecule type" value="Genomic_DNA"/>
</dbReference>
<dbReference type="Proteomes" id="UP000000383">
    <property type="component" value="Chromosome"/>
</dbReference>
<keyword evidence="2" id="KW-0645">Protease</keyword>
<dbReference type="SUPFAM" id="SSF48452">
    <property type="entry name" value="TPR-like"/>
    <property type="match status" value="1"/>
</dbReference>
<dbReference type="eggNOG" id="COG0265">
    <property type="taxonomic scope" value="Bacteria"/>
</dbReference>
<dbReference type="KEGG" id="meh:M301_0991"/>
<evidence type="ECO:0000313" key="2">
    <source>
        <dbReference type="EMBL" id="ADI29375.1"/>
    </source>
</evidence>
<dbReference type="OrthoDB" id="8559597at2"/>
<dbReference type="AlphaFoldDB" id="D7DQ04"/>
<dbReference type="STRING" id="666681.M301_0991"/>
<organism evidence="2 3">
    <name type="scientific">Methylotenera versatilis (strain 301)</name>
    <dbReference type="NCBI Taxonomy" id="666681"/>
    <lineage>
        <taxon>Bacteria</taxon>
        <taxon>Pseudomonadati</taxon>
        <taxon>Pseudomonadota</taxon>
        <taxon>Betaproteobacteria</taxon>
        <taxon>Nitrosomonadales</taxon>
        <taxon>Methylophilaceae</taxon>
        <taxon>Methylotenera</taxon>
    </lineage>
</organism>
<keyword evidence="3" id="KW-1185">Reference proteome</keyword>
<accession>D7DQ04</accession>
<dbReference type="PANTHER" id="PTHR43019">
    <property type="entry name" value="SERINE ENDOPROTEASE DEGS"/>
    <property type="match status" value="1"/>
</dbReference>
<reference evidence="2 3" key="2">
    <citation type="journal article" date="2011" name="J. Bacteriol.">
        <title>Genomes of three methylotrophs from a single niche uncover genetic and metabolic divergence of Methylophilaceae.</title>
        <authorList>
            <person name="Lapidus A."/>
            <person name="Clum A."/>
            <person name="Labutti K."/>
            <person name="Kaluzhnaya M.G."/>
            <person name="Lim S."/>
            <person name="Beck D.A."/>
            <person name="Glavina Del Rio T."/>
            <person name="Nolan M."/>
            <person name="Mavromatis K."/>
            <person name="Huntemann M."/>
            <person name="Lucas S."/>
            <person name="Lidstrom M.E."/>
            <person name="Ivanova N."/>
            <person name="Chistoserdova L."/>
        </authorList>
    </citation>
    <scope>NUCLEOTIDE SEQUENCE [LARGE SCALE GENOMIC DNA]</scope>
    <source>
        <strain evidence="2 3">301</strain>
    </source>
</reference>